<dbReference type="AlphaFoldDB" id="A0A455SJR4"/>
<protein>
    <submittedName>
        <fullName evidence="1">Uncharacterized protein</fullName>
    </submittedName>
</protein>
<organism evidence="1">
    <name type="scientific">Thermosporothrix sp. COM3</name>
    <dbReference type="NCBI Taxonomy" id="2490863"/>
    <lineage>
        <taxon>Bacteria</taxon>
        <taxon>Bacillati</taxon>
        <taxon>Chloroflexota</taxon>
        <taxon>Ktedonobacteria</taxon>
        <taxon>Ktedonobacterales</taxon>
        <taxon>Thermosporotrichaceae</taxon>
        <taxon>Thermosporothrix</taxon>
    </lineage>
</organism>
<gene>
    <name evidence="1" type="ORF">KTC_25910</name>
</gene>
<proteinExistence type="predicted"/>
<evidence type="ECO:0000313" key="1">
    <source>
        <dbReference type="EMBL" id="BBH87840.1"/>
    </source>
</evidence>
<dbReference type="EMBL" id="AP019376">
    <property type="protein sequence ID" value="BBH87840.1"/>
    <property type="molecule type" value="Genomic_DNA"/>
</dbReference>
<sequence length="76" mass="8702">MFVVLSEPELPCVWIAVSNGGTENVRARKKDHFRMNELEYVSFSSKKCLLYAALVYAYGWNDVSVSHARLLEMIAF</sequence>
<accession>A0A455SJR4</accession>
<reference evidence="1" key="1">
    <citation type="submission" date="2018-12" db="EMBL/GenBank/DDBJ databases">
        <title>Novel natural products biosynthetic potential of the class Ktedonobacteria.</title>
        <authorList>
            <person name="Zheng Y."/>
            <person name="Saitou A."/>
            <person name="Wang C.M."/>
            <person name="Toyoda A."/>
            <person name="Minakuchi Y."/>
            <person name="Sekiguchi Y."/>
            <person name="Ueda K."/>
            <person name="Takano H."/>
            <person name="Sakai Y."/>
            <person name="Yokota A."/>
            <person name="Yabe S."/>
        </authorList>
    </citation>
    <scope>NUCLEOTIDE SEQUENCE</scope>
    <source>
        <strain evidence="1">COM3</strain>
    </source>
</reference>
<name>A0A455SJR4_9CHLR</name>